<accession>A0A1I4BIP9</accession>
<dbReference type="InterPro" id="IPR025711">
    <property type="entry name" value="PepSY"/>
</dbReference>
<feature type="chain" id="PRO_5011739277" evidence="1">
    <location>
        <begin position="30"/>
        <end position="108"/>
    </location>
</feature>
<evidence type="ECO:0000256" key="1">
    <source>
        <dbReference type="SAM" id="SignalP"/>
    </source>
</evidence>
<protein>
    <submittedName>
        <fullName evidence="3">Peptidase propeptide and YPEB domain-containing protein</fullName>
    </submittedName>
</protein>
<reference evidence="4" key="1">
    <citation type="submission" date="2016-10" db="EMBL/GenBank/DDBJ databases">
        <authorList>
            <person name="Varghese N."/>
            <person name="Submissions S."/>
        </authorList>
    </citation>
    <scope>NUCLEOTIDE SEQUENCE [LARGE SCALE GENOMIC DNA]</scope>
    <source>
        <strain evidence="4">DSM 11578</strain>
    </source>
</reference>
<evidence type="ECO:0000313" key="3">
    <source>
        <dbReference type="EMBL" id="SFK68725.1"/>
    </source>
</evidence>
<keyword evidence="4" id="KW-1185">Reference proteome</keyword>
<dbReference type="Proteomes" id="UP000198924">
    <property type="component" value="Unassembled WGS sequence"/>
</dbReference>
<keyword evidence="1" id="KW-0732">Signal</keyword>
<evidence type="ECO:0000259" key="2">
    <source>
        <dbReference type="Pfam" id="PF03413"/>
    </source>
</evidence>
<proteinExistence type="predicted"/>
<dbReference type="Pfam" id="PF03413">
    <property type="entry name" value="PepSY"/>
    <property type="match status" value="1"/>
</dbReference>
<dbReference type="OrthoDB" id="6975080at2"/>
<dbReference type="EMBL" id="FOSH01000019">
    <property type="protein sequence ID" value="SFK68725.1"/>
    <property type="molecule type" value="Genomic_DNA"/>
</dbReference>
<feature type="signal peptide" evidence="1">
    <location>
        <begin position="1"/>
        <end position="29"/>
    </location>
</feature>
<dbReference type="Gene3D" id="3.10.450.40">
    <property type="match status" value="1"/>
</dbReference>
<gene>
    <name evidence="3" type="ORF">SAMN04488079_11945</name>
</gene>
<sequence length="108" mass="12277">MYTMKRTLSIFRYILVSVSALLAVSLVQADESASVARQLLKEGKIMPLQEILTKAKAIKPGQVIETDLEKDDGRYIYELEILDEQGQVWELELDAQTGEFVELENEDN</sequence>
<name>A0A1I4BIP9_9GAMM</name>
<evidence type="ECO:0000313" key="4">
    <source>
        <dbReference type="Proteomes" id="UP000198924"/>
    </source>
</evidence>
<dbReference type="AlphaFoldDB" id="A0A1I4BIP9"/>
<feature type="domain" description="PepSY" evidence="2">
    <location>
        <begin position="46"/>
        <end position="102"/>
    </location>
</feature>
<dbReference type="STRING" id="45496.SAMN04488079_11945"/>
<organism evidence="3 4">
    <name type="scientific">Methylophaga sulfidovorans</name>
    <dbReference type="NCBI Taxonomy" id="45496"/>
    <lineage>
        <taxon>Bacteria</taxon>
        <taxon>Pseudomonadati</taxon>
        <taxon>Pseudomonadota</taxon>
        <taxon>Gammaproteobacteria</taxon>
        <taxon>Thiotrichales</taxon>
        <taxon>Piscirickettsiaceae</taxon>
        <taxon>Methylophaga</taxon>
    </lineage>
</organism>